<dbReference type="InterPro" id="IPR001584">
    <property type="entry name" value="Integrase_cat-core"/>
</dbReference>
<name>A0AAN7YP69_9MYCE</name>
<dbReference type="EMBL" id="JAVFKY010000005">
    <property type="protein sequence ID" value="KAK5576466.1"/>
    <property type="molecule type" value="Genomic_DNA"/>
</dbReference>
<sequence length="349" mass="40301">MTHINNSNYNNNTDTNYVIFTLFNTNLFEYFIHCATIRTPLKPIVANHPFEIVAMDYIGPIGGEPTTQGNRYILVFTDLCTKWVEAVATPDCTAETTAIHLFNLIITRHGSPKKLLSDCGLSFLNKTIENITEIFTIKKINTTPYHPQTDGLVERFNKTIVRMLKAYVEDYHVWWDQYIDCCLFAYRMSKHASTKFSPYYLIYVGEKNYGDRIRRIIMRSLAQVRINNNKAREQQTRNYNKELTNNQQTVKTGDFILIKNQKKAEGFEYNKFMKSWIGPFKVIEVLSPQTIKIQLPIGSLLSSLQSLRNFQESSKEQDIGKRLVKIIPKVKNSQNGFSNNQKSGCVETC</sequence>
<dbReference type="InterPro" id="IPR036397">
    <property type="entry name" value="RNaseH_sf"/>
</dbReference>
<reference evidence="2 3" key="1">
    <citation type="submission" date="2023-11" db="EMBL/GenBank/DDBJ databases">
        <title>Dfirmibasis_genome.</title>
        <authorList>
            <person name="Edelbroek B."/>
            <person name="Kjellin J."/>
            <person name="Jerlstrom-Hultqvist J."/>
            <person name="Soderbom F."/>
        </authorList>
    </citation>
    <scope>NUCLEOTIDE SEQUENCE [LARGE SCALE GENOMIC DNA]</scope>
    <source>
        <strain evidence="2 3">TNS-C-14</strain>
    </source>
</reference>
<keyword evidence="3" id="KW-1185">Reference proteome</keyword>
<dbReference type="GO" id="GO:0015074">
    <property type="term" value="P:DNA integration"/>
    <property type="evidence" value="ECO:0007669"/>
    <property type="project" value="InterPro"/>
</dbReference>
<gene>
    <name evidence="2" type="ORF">RB653_007610</name>
</gene>
<dbReference type="InterPro" id="IPR012337">
    <property type="entry name" value="RNaseH-like_sf"/>
</dbReference>
<proteinExistence type="predicted"/>
<organism evidence="2 3">
    <name type="scientific">Dictyostelium firmibasis</name>
    <dbReference type="NCBI Taxonomy" id="79012"/>
    <lineage>
        <taxon>Eukaryota</taxon>
        <taxon>Amoebozoa</taxon>
        <taxon>Evosea</taxon>
        <taxon>Eumycetozoa</taxon>
        <taxon>Dictyostelia</taxon>
        <taxon>Dictyosteliales</taxon>
        <taxon>Dictyosteliaceae</taxon>
        <taxon>Dictyostelium</taxon>
    </lineage>
</organism>
<dbReference type="AlphaFoldDB" id="A0AAN7YP69"/>
<protein>
    <recommendedName>
        <fullName evidence="1">Integrase catalytic domain-containing protein</fullName>
    </recommendedName>
</protein>
<dbReference type="Pfam" id="PF00665">
    <property type="entry name" value="rve"/>
    <property type="match status" value="1"/>
</dbReference>
<comment type="caution">
    <text evidence="2">The sequence shown here is derived from an EMBL/GenBank/DDBJ whole genome shotgun (WGS) entry which is preliminary data.</text>
</comment>
<feature type="domain" description="Integrase catalytic" evidence="1">
    <location>
        <begin position="45"/>
        <end position="206"/>
    </location>
</feature>
<evidence type="ECO:0000259" key="1">
    <source>
        <dbReference type="PROSITE" id="PS50994"/>
    </source>
</evidence>
<dbReference type="FunFam" id="3.30.420.10:FF:000032">
    <property type="entry name" value="Retrovirus-related Pol polyprotein from transposon 297-like Protein"/>
    <property type="match status" value="1"/>
</dbReference>
<dbReference type="Gene3D" id="3.30.420.10">
    <property type="entry name" value="Ribonuclease H-like superfamily/Ribonuclease H"/>
    <property type="match status" value="1"/>
</dbReference>
<accession>A0AAN7YP69</accession>
<dbReference type="PROSITE" id="PS50994">
    <property type="entry name" value="INTEGRASE"/>
    <property type="match status" value="1"/>
</dbReference>
<dbReference type="PANTHER" id="PTHR37984">
    <property type="entry name" value="PROTEIN CBG26694"/>
    <property type="match status" value="1"/>
</dbReference>
<dbReference type="Proteomes" id="UP001344447">
    <property type="component" value="Unassembled WGS sequence"/>
</dbReference>
<evidence type="ECO:0000313" key="2">
    <source>
        <dbReference type="EMBL" id="KAK5576466.1"/>
    </source>
</evidence>
<dbReference type="GO" id="GO:0003676">
    <property type="term" value="F:nucleic acid binding"/>
    <property type="evidence" value="ECO:0007669"/>
    <property type="project" value="InterPro"/>
</dbReference>
<evidence type="ECO:0000313" key="3">
    <source>
        <dbReference type="Proteomes" id="UP001344447"/>
    </source>
</evidence>
<dbReference type="SUPFAM" id="SSF53098">
    <property type="entry name" value="Ribonuclease H-like"/>
    <property type="match status" value="1"/>
</dbReference>
<dbReference type="PANTHER" id="PTHR37984:SF5">
    <property type="entry name" value="PROTEIN NYNRIN-LIKE"/>
    <property type="match status" value="1"/>
</dbReference>
<dbReference type="InterPro" id="IPR050951">
    <property type="entry name" value="Retrovirus_Pol_polyprotein"/>
</dbReference>